<evidence type="ECO:0000313" key="2">
    <source>
        <dbReference type="Proteomes" id="UP000187209"/>
    </source>
</evidence>
<proteinExistence type="predicted"/>
<dbReference type="EMBL" id="MPUH01000081">
    <property type="protein sequence ID" value="OMJ91418.1"/>
    <property type="molecule type" value="Genomic_DNA"/>
</dbReference>
<reference evidence="1 2" key="1">
    <citation type="submission" date="2016-11" db="EMBL/GenBank/DDBJ databases">
        <title>The macronuclear genome of Stentor coeruleus: a giant cell with tiny introns.</title>
        <authorList>
            <person name="Slabodnick M."/>
            <person name="Ruby J.G."/>
            <person name="Reiff S.B."/>
            <person name="Swart E.C."/>
            <person name="Gosai S."/>
            <person name="Prabakaran S."/>
            <person name="Witkowska E."/>
            <person name="Larue G.E."/>
            <person name="Fisher S."/>
            <person name="Freeman R.M."/>
            <person name="Gunawardena J."/>
            <person name="Chu W."/>
            <person name="Stover N.A."/>
            <person name="Gregory B.D."/>
            <person name="Nowacki M."/>
            <person name="Derisi J."/>
            <person name="Roy S.W."/>
            <person name="Marshall W.F."/>
            <person name="Sood P."/>
        </authorList>
    </citation>
    <scope>NUCLEOTIDE SEQUENCE [LARGE SCALE GENOMIC DNA]</scope>
    <source>
        <strain evidence="1">WM001</strain>
    </source>
</reference>
<comment type="caution">
    <text evidence="1">The sequence shown here is derived from an EMBL/GenBank/DDBJ whole genome shotgun (WGS) entry which is preliminary data.</text>
</comment>
<name>A0A1R2CQY7_9CILI</name>
<sequence length="438" mass="51560">MDRLDLPCKRQASFSLDQGPKFSRPSIFLLTGLKKTLNSYDPSSLLPINFQIPNLFTKSQKIVFLSKPPEDIKGCSYICTEFSQSQKIPLEDIFKLLEKTSDNMEIYSTQIECNLIIESSQKILLRNSKIMAHRIIEYLYPYLIKAFEILSYNRLTSEVHIEDKPKKVKALMIFYYVRFLLLEVAYEKKRRYFDFFICSAFSELRNIINKIDCLDSSLRALSLENWVKYFAAKVPTDLQKSIIDFSSGLTSCSIINRLNVLISINSRFIEKVLMKPIIRSFFDSDLNDMLYPSFIKEVIRNISCFKVRTCLSYTGFTRRIYISAIDLYEFDKADDCLCMAYILMTILYEMPSFYDKYNLKTDKEWLENFVIKDDYKSKSFEIEDKLFGERVFVIGKKAAEFLNKEDNWDLDSETFKKMLKKEIFSVENTGKGKIRRRR</sequence>
<dbReference type="AlphaFoldDB" id="A0A1R2CQY7"/>
<gene>
    <name evidence="1" type="ORF">SteCoe_5997</name>
</gene>
<organism evidence="1 2">
    <name type="scientific">Stentor coeruleus</name>
    <dbReference type="NCBI Taxonomy" id="5963"/>
    <lineage>
        <taxon>Eukaryota</taxon>
        <taxon>Sar</taxon>
        <taxon>Alveolata</taxon>
        <taxon>Ciliophora</taxon>
        <taxon>Postciliodesmatophora</taxon>
        <taxon>Heterotrichea</taxon>
        <taxon>Heterotrichida</taxon>
        <taxon>Stentoridae</taxon>
        <taxon>Stentor</taxon>
    </lineage>
</organism>
<protein>
    <submittedName>
        <fullName evidence="1">Uncharacterized protein</fullName>
    </submittedName>
</protein>
<dbReference type="Proteomes" id="UP000187209">
    <property type="component" value="Unassembled WGS sequence"/>
</dbReference>
<keyword evidence="2" id="KW-1185">Reference proteome</keyword>
<evidence type="ECO:0000313" key="1">
    <source>
        <dbReference type="EMBL" id="OMJ91418.1"/>
    </source>
</evidence>
<accession>A0A1R2CQY7</accession>